<evidence type="ECO:0008006" key="3">
    <source>
        <dbReference type="Google" id="ProtNLM"/>
    </source>
</evidence>
<dbReference type="AlphaFoldDB" id="A0A9Q0N833"/>
<dbReference type="GO" id="GO:0097191">
    <property type="term" value="P:extrinsic apoptotic signaling pathway"/>
    <property type="evidence" value="ECO:0007669"/>
    <property type="project" value="TreeGrafter"/>
</dbReference>
<proteinExistence type="predicted"/>
<protein>
    <recommendedName>
        <fullName evidence="3">Apoptosis regulatory protein Siva</fullName>
    </recommendedName>
</protein>
<reference evidence="1" key="1">
    <citation type="submission" date="2022-07" db="EMBL/GenBank/DDBJ databases">
        <authorList>
            <person name="Trinca V."/>
            <person name="Uliana J.V.C."/>
            <person name="Torres T.T."/>
            <person name="Ward R.J."/>
            <person name="Monesi N."/>
        </authorList>
    </citation>
    <scope>NUCLEOTIDE SEQUENCE</scope>
    <source>
        <strain evidence="1">HSMRA1968</strain>
        <tissue evidence="1">Whole embryos</tissue>
    </source>
</reference>
<dbReference type="Proteomes" id="UP001151699">
    <property type="component" value="Chromosome A"/>
</dbReference>
<evidence type="ECO:0000313" key="1">
    <source>
        <dbReference type="EMBL" id="KAJ6645528.1"/>
    </source>
</evidence>
<sequence length="138" mass="15394">MSIKENNRKRTRSVDIDSQLQSKYFVNQRMVDLLDENRMKKIFDKTVNLLFEGAKNNANVYEGEKLKSVRLDGEGNVTYVDGKGGGAGHVKKACSSCNKDSIVQTECSNCNLNLCEFCGVSCVNCLEAHVCKHCVHLL</sequence>
<accession>A0A9Q0N833</accession>
<dbReference type="InterPro" id="IPR022773">
    <property type="entry name" value="Siva"/>
</dbReference>
<organism evidence="1 2">
    <name type="scientific">Pseudolycoriella hygida</name>
    <dbReference type="NCBI Taxonomy" id="35572"/>
    <lineage>
        <taxon>Eukaryota</taxon>
        <taxon>Metazoa</taxon>
        <taxon>Ecdysozoa</taxon>
        <taxon>Arthropoda</taxon>
        <taxon>Hexapoda</taxon>
        <taxon>Insecta</taxon>
        <taxon>Pterygota</taxon>
        <taxon>Neoptera</taxon>
        <taxon>Endopterygota</taxon>
        <taxon>Diptera</taxon>
        <taxon>Nematocera</taxon>
        <taxon>Sciaroidea</taxon>
        <taxon>Sciaridae</taxon>
        <taxon>Pseudolycoriella</taxon>
    </lineage>
</organism>
<dbReference type="PANTHER" id="PTHR14365:SF1">
    <property type="entry name" value="APOPTOSIS REGULATORY PROTEIN SIVA"/>
    <property type="match status" value="1"/>
</dbReference>
<dbReference type="EMBL" id="WJQU01000001">
    <property type="protein sequence ID" value="KAJ6645528.1"/>
    <property type="molecule type" value="Genomic_DNA"/>
</dbReference>
<name>A0A9Q0N833_9DIPT</name>
<evidence type="ECO:0000313" key="2">
    <source>
        <dbReference type="Proteomes" id="UP001151699"/>
    </source>
</evidence>
<comment type="caution">
    <text evidence="1">The sequence shown here is derived from an EMBL/GenBank/DDBJ whole genome shotgun (WGS) entry which is preliminary data.</text>
</comment>
<gene>
    <name evidence="1" type="ORF">Bhyg_00734</name>
</gene>
<keyword evidence="2" id="KW-1185">Reference proteome</keyword>
<dbReference type="GO" id="GO:0005175">
    <property type="term" value="F:CD27 receptor binding"/>
    <property type="evidence" value="ECO:0007669"/>
    <property type="project" value="TreeGrafter"/>
</dbReference>
<dbReference type="PANTHER" id="PTHR14365">
    <property type="entry name" value="APOPTOSIS REGULATORY PROTEIN SIVA"/>
    <property type="match status" value="1"/>
</dbReference>
<dbReference type="OrthoDB" id="60860at2759"/>